<evidence type="ECO:0000313" key="2">
    <source>
        <dbReference type="EMBL" id="PWA13341.1"/>
    </source>
</evidence>
<gene>
    <name evidence="2" type="ORF">DCC39_00145</name>
</gene>
<accession>A0A2U1K727</accession>
<sequence length="75" mass="8814">MDRMYRVLGFWTAMIAIMAFLGDLDNMAILFLAQTIVFVSLSYLKLSERMYMYLFGAYLTIFMAGFTYWTVFVMS</sequence>
<comment type="caution">
    <text evidence="2">The sequence shown here is derived from an EMBL/GenBank/DDBJ whole genome shotgun (WGS) entry which is preliminary data.</text>
</comment>
<protein>
    <submittedName>
        <fullName evidence="2">DUF2626 domain-containing protein</fullName>
    </submittedName>
</protein>
<dbReference type="RefSeq" id="WP_116552846.1">
    <property type="nucleotide sequence ID" value="NZ_QCZG01000001.1"/>
</dbReference>
<feature type="transmembrane region" description="Helical" evidence="1">
    <location>
        <begin position="27"/>
        <end position="44"/>
    </location>
</feature>
<name>A0A2U1K727_9BACI</name>
<keyword evidence="1" id="KW-1133">Transmembrane helix</keyword>
<evidence type="ECO:0000313" key="3">
    <source>
        <dbReference type="Proteomes" id="UP000245998"/>
    </source>
</evidence>
<dbReference type="EMBL" id="QCZG01000001">
    <property type="protein sequence ID" value="PWA13341.1"/>
    <property type="molecule type" value="Genomic_DNA"/>
</dbReference>
<proteinExistence type="predicted"/>
<dbReference type="OrthoDB" id="2353516at2"/>
<dbReference type="Proteomes" id="UP000245998">
    <property type="component" value="Unassembled WGS sequence"/>
</dbReference>
<dbReference type="Pfam" id="PF11117">
    <property type="entry name" value="DUF2626"/>
    <property type="match status" value="1"/>
</dbReference>
<feature type="transmembrane region" description="Helical" evidence="1">
    <location>
        <begin position="5"/>
        <end position="21"/>
    </location>
</feature>
<keyword evidence="3" id="KW-1185">Reference proteome</keyword>
<keyword evidence="1" id="KW-0472">Membrane</keyword>
<reference evidence="2 3" key="1">
    <citation type="submission" date="2018-04" db="EMBL/GenBank/DDBJ databases">
        <title>Camelliibacillus theae gen. nov., sp. nov., isolated from Pu'er tea.</title>
        <authorList>
            <person name="Niu L."/>
        </authorList>
    </citation>
    <scope>NUCLEOTIDE SEQUENCE [LARGE SCALE GENOMIC DNA]</scope>
    <source>
        <strain evidence="2 3">T8</strain>
    </source>
</reference>
<dbReference type="InterPro" id="IPR020254">
    <property type="entry name" value="DUF2626"/>
</dbReference>
<keyword evidence="1" id="KW-0812">Transmembrane</keyword>
<organism evidence="2 3">
    <name type="scientific">Pueribacillus theae</name>
    <dbReference type="NCBI Taxonomy" id="2171751"/>
    <lineage>
        <taxon>Bacteria</taxon>
        <taxon>Bacillati</taxon>
        <taxon>Bacillota</taxon>
        <taxon>Bacilli</taxon>
        <taxon>Bacillales</taxon>
        <taxon>Bacillaceae</taxon>
        <taxon>Pueribacillus</taxon>
    </lineage>
</organism>
<dbReference type="AlphaFoldDB" id="A0A2U1K727"/>
<evidence type="ECO:0000256" key="1">
    <source>
        <dbReference type="SAM" id="Phobius"/>
    </source>
</evidence>
<feature type="transmembrane region" description="Helical" evidence="1">
    <location>
        <begin position="51"/>
        <end position="71"/>
    </location>
</feature>